<feature type="signal peptide" evidence="1">
    <location>
        <begin position="1"/>
        <end position="23"/>
    </location>
</feature>
<feature type="chain" id="PRO_5035286156" evidence="1">
    <location>
        <begin position="24"/>
        <end position="138"/>
    </location>
</feature>
<keyword evidence="1" id="KW-0732">Signal</keyword>
<name>A0A8J7EYR2_9CYAN</name>
<dbReference type="AlphaFoldDB" id="A0A8J7EYR2"/>
<sequence>MIKFSIFGSLLWLTTGISGFSSAQVVTRTTDNLAVARFAINQLIAGPTNSEKQNGLTDVLDFTGESTCGQDFQISINSGVAILQFCRNVPTAGIGDDARIKTAINKTLAQFSTVNQVVILDKNGNCFKDASGRNLCLS</sequence>
<evidence type="ECO:0000313" key="4">
    <source>
        <dbReference type="Proteomes" id="UP000620559"/>
    </source>
</evidence>
<organism evidence="3 4">
    <name type="scientific">Plectonema cf. radiosum LEGE 06105</name>
    <dbReference type="NCBI Taxonomy" id="945769"/>
    <lineage>
        <taxon>Bacteria</taxon>
        <taxon>Bacillati</taxon>
        <taxon>Cyanobacteriota</taxon>
        <taxon>Cyanophyceae</taxon>
        <taxon>Oscillatoriophycideae</taxon>
        <taxon>Oscillatoriales</taxon>
        <taxon>Microcoleaceae</taxon>
        <taxon>Plectonema</taxon>
    </lineage>
</organism>
<dbReference type="Proteomes" id="UP000620559">
    <property type="component" value="Unassembled WGS sequence"/>
</dbReference>
<feature type="domain" description="GerMN" evidence="2">
    <location>
        <begin position="26"/>
        <end position="120"/>
    </location>
</feature>
<dbReference type="RefSeq" id="WP_193918058.1">
    <property type="nucleotide sequence ID" value="NZ_JADEWL010000012.1"/>
</dbReference>
<gene>
    <name evidence="3" type="ORF">IQ247_06070</name>
</gene>
<evidence type="ECO:0000256" key="1">
    <source>
        <dbReference type="SAM" id="SignalP"/>
    </source>
</evidence>
<dbReference type="InterPro" id="IPR019606">
    <property type="entry name" value="GerMN"/>
</dbReference>
<dbReference type="EMBL" id="JADEWL010000012">
    <property type="protein sequence ID" value="MBE9212278.1"/>
    <property type="molecule type" value="Genomic_DNA"/>
</dbReference>
<accession>A0A8J7EYR2</accession>
<keyword evidence="4" id="KW-1185">Reference proteome</keyword>
<comment type="caution">
    <text evidence="3">The sequence shown here is derived from an EMBL/GenBank/DDBJ whole genome shotgun (WGS) entry which is preliminary data.</text>
</comment>
<protein>
    <submittedName>
        <fullName evidence="3">GerMN domain-containing protein</fullName>
    </submittedName>
</protein>
<dbReference type="Pfam" id="PF10646">
    <property type="entry name" value="Germane"/>
    <property type="match status" value="1"/>
</dbReference>
<evidence type="ECO:0000313" key="3">
    <source>
        <dbReference type="EMBL" id="MBE9212278.1"/>
    </source>
</evidence>
<evidence type="ECO:0000259" key="2">
    <source>
        <dbReference type="Pfam" id="PF10646"/>
    </source>
</evidence>
<reference evidence="3" key="1">
    <citation type="submission" date="2020-10" db="EMBL/GenBank/DDBJ databases">
        <authorList>
            <person name="Castelo-Branco R."/>
            <person name="Eusebio N."/>
            <person name="Adriana R."/>
            <person name="Vieira A."/>
            <person name="Brugerolle De Fraissinette N."/>
            <person name="Rezende De Castro R."/>
            <person name="Schneider M.P."/>
            <person name="Vasconcelos V."/>
            <person name="Leao P.N."/>
        </authorList>
    </citation>
    <scope>NUCLEOTIDE SEQUENCE</scope>
    <source>
        <strain evidence="3">LEGE 06105</strain>
    </source>
</reference>
<proteinExistence type="predicted"/>